<gene>
    <name evidence="3" type="ORF">AB0K40_00695</name>
</gene>
<dbReference type="Gene3D" id="3.90.1570.10">
    <property type="entry name" value="tt1808, chain A"/>
    <property type="match status" value="1"/>
</dbReference>
<dbReference type="InterPro" id="IPR011335">
    <property type="entry name" value="Restrct_endonuc-II-like"/>
</dbReference>
<name>A0ABV3GUY2_9ACTN</name>
<dbReference type="EMBL" id="JBFARM010000001">
    <property type="protein sequence ID" value="MEV4284000.1"/>
    <property type="molecule type" value="Genomic_DNA"/>
</dbReference>
<dbReference type="GO" id="GO:0004519">
    <property type="term" value="F:endonuclease activity"/>
    <property type="evidence" value="ECO:0007669"/>
    <property type="project" value="UniProtKB-KW"/>
</dbReference>
<dbReference type="PANTHER" id="PTHR35400:SF3">
    <property type="entry name" value="SLL1072 PROTEIN"/>
    <property type="match status" value="1"/>
</dbReference>
<dbReference type="RefSeq" id="WP_364444061.1">
    <property type="nucleotide sequence ID" value="NZ_JBFARM010000001.1"/>
</dbReference>
<keyword evidence="3" id="KW-0378">Hydrolase</keyword>
<dbReference type="Proteomes" id="UP001552427">
    <property type="component" value="Unassembled WGS sequence"/>
</dbReference>
<evidence type="ECO:0000313" key="3">
    <source>
        <dbReference type="EMBL" id="MEV4284000.1"/>
    </source>
</evidence>
<dbReference type="InterPro" id="IPR012296">
    <property type="entry name" value="Nuclease_put_TT1808"/>
</dbReference>
<evidence type="ECO:0000259" key="2">
    <source>
        <dbReference type="Pfam" id="PF05685"/>
    </source>
</evidence>
<accession>A0ABV3GUY2</accession>
<comment type="caution">
    <text evidence="3">The sequence shown here is derived from an EMBL/GenBank/DDBJ whole genome shotgun (WGS) entry which is preliminary data.</text>
</comment>
<sequence>MVAVATEPPATQPENTSMRVPHTARDLFDALPSLPGFRAEVIEGKLIVSPMGTPEHLWMAADLHDALQPLRRERGWRGSPQGPSVCIEGSRDSLAPDYVLVPPRCARWGQEVLSSYVIMVAEVVSPSSVHVDREEKRHLYAVGRVPVYLLIDPVPETPTVTVHSDIADSAYRSIATVPMGKPLHLPAPVDFELDTSIFMA</sequence>
<evidence type="ECO:0000313" key="4">
    <source>
        <dbReference type="Proteomes" id="UP001552427"/>
    </source>
</evidence>
<organism evidence="3 4">
    <name type="scientific">Nonomuraea bangladeshensis</name>
    <dbReference type="NCBI Taxonomy" id="404385"/>
    <lineage>
        <taxon>Bacteria</taxon>
        <taxon>Bacillati</taxon>
        <taxon>Actinomycetota</taxon>
        <taxon>Actinomycetes</taxon>
        <taxon>Streptosporangiales</taxon>
        <taxon>Streptosporangiaceae</taxon>
        <taxon>Nonomuraea</taxon>
    </lineage>
</organism>
<keyword evidence="3" id="KW-0255">Endonuclease</keyword>
<protein>
    <submittedName>
        <fullName evidence="3">Uma2 family endonuclease</fullName>
    </submittedName>
</protein>
<reference evidence="3 4" key="1">
    <citation type="submission" date="2024-06" db="EMBL/GenBank/DDBJ databases">
        <title>The Natural Products Discovery Center: Release of the First 8490 Sequenced Strains for Exploring Actinobacteria Biosynthetic Diversity.</title>
        <authorList>
            <person name="Kalkreuter E."/>
            <person name="Kautsar S.A."/>
            <person name="Yang D."/>
            <person name="Bader C.D."/>
            <person name="Teijaro C.N."/>
            <person name="Fluegel L."/>
            <person name="Davis C.M."/>
            <person name="Simpson J.R."/>
            <person name="Lauterbach L."/>
            <person name="Steele A.D."/>
            <person name="Gui C."/>
            <person name="Meng S."/>
            <person name="Li G."/>
            <person name="Viehrig K."/>
            <person name="Ye F."/>
            <person name="Su P."/>
            <person name="Kiefer A.F."/>
            <person name="Nichols A."/>
            <person name="Cepeda A.J."/>
            <person name="Yan W."/>
            <person name="Fan B."/>
            <person name="Jiang Y."/>
            <person name="Adhikari A."/>
            <person name="Zheng C.-J."/>
            <person name="Schuster L."/>
            <person name="Cowan T.M."/>
            <person name="Smanski M.J."/>
            <person name="Chevrette M.G."/>
            <person name="De Carvalho L.P.S."/>
            <person name="Shen B."/>
        </authorList>
    </citation>
    <scope>NUCLEOTIDE SEQUENCE [LARGE SCALE GENOMIC DNA]</scope>
    <source>
        <strain evidence="3 4">NPDC049574</strain>
    </source>
</reference>
<proteinExistence type="predicted"/>
<dbReference type="SUPFAM" id="SSF52980">
    <property type="entry name" value="Restriction endonuclease-like"/>
    <property type="match status" value="1"/>
</dbReference>
<feature type="region of interest" description="Disordered" evidence="1">
    <location>
        <begin position="1"/>
        <end position="21"/>
    </location>
</feature>
<keyword evidence="4" id="KW-1185">Reference proteome</keyword>
<feature type="domain" description="Putative restriction endonuclease" evidence="2">
    <location>
        <begin position="28"/>
        <end position="194"/>
    </location>
</feature>
<dbReference type="InterPro" id="IPR008538">
    <property type="entry name" value="Uma2"/>
</dbReference>
<dbReference type="CDD" id="cd06260">
    <property type="entry name" value="DUF820-like"/>
    <property type="match status" value="1"/>
</dbReference>
<dbReference type="Pfam" id="PF05685">
    <property type="entry name" value="Uma2"/>
    <property type="match status" value="1"/>
</dbReference>
<keyword evidence="3" id="KW-0540">Nuclease</keyword>
<evidence type="ECO:0000256" key="1">
    <source>
        <dbReference type="SAM" id="MobiDB-lite"/>
    </source>
</evidence>
<dbReference type="PANTHER" id="PTHR35400">
    <property type="entry name" value="SLR1083 PROTEIN"/>
    <property type="match status" value="1"/>
</dbReference>